<protein>
    <submittedName>
        <fullName evidence="4">CRISPR-associated protein Csx10</fullName>
    </submittedName>
</protein>
<dbReference type="InterPro" id="IPR005537">
    <property type="entry name" value="RAMP_III_fam"/>
</dbReference>
<evidence type="ECO:0000256" key="2">
    <source>
        <dbReference type="ARBA" id="ARBA00093789"/>
    </source>
</evidence>
<dbReference type="PANTHER" id="PTHR35579">
    <property type="entry name" value="CRISPR SYSTEM CMS ENDORIBONUCLEASE CSM3"/>
    <property type="match status" value="1"/>
</dbReference>
<comment type="subunit">
    <text evidence="2">Part of the Csm effector complex that includes Cas10, Csm2, Csm3, Csm4 and Csm5.</text>
</comment>
<organism evidence="4 5">
    <name type="scientific">Thermocatellispora tengchongensis</name>
    <dbReference type="NCBI Taxonomy" id="1073253"/>
    <lineage>
        <taxon>Bacteria</taxon>
        <taxon>Bacillati</taxon>
        <taxon>Actinomycetota</taxon>
        <taxon>Actinomycetes</taxon>
        <taxon>Streptosporangiales</taxon>
        <taxon>Streptosporangiaceae</taxon>
        <taxon>Thermocatellispora</taxon>
    </lineage>
</organism>
<reference evidence="4 5" key="1">
    <citation type="submission" date="2020-08" db="EMBL/GenBank/DDBJ databases">
        <title>Genomic Encyclopedia of Type Strains, Phase IV (KMG-IV): sequencing the most valuable type-strain genomes for metagenomic binning, comparative biology and taxonomic classification.</title>
        <authorList>
            <person name="Goeker M."/>
        </authorList>
    </citation>
    <scope>NUCLEOTIDE SEQUENCE [LARGE SCALE GENOMIC DNA]</scope>
    <source>
        <strain evidence="4 5">DSM 45615</strain>
    </source>
</reference>
<dbReference type="GO" id="GO:0051607">
    <property type="term" value="P:defense response to virus"/>
    <property type="evidence" value="ECO:0007669"/>
    <property type="project" value="UniProtKB-KW"/>
</dbReference>
<comment type="caution">
    <text evidence="4">The sequence shown here is derived from an EMBL/GenBank/DDBJ whole genome shotgun (WGS) entry which is preliminary data.</text>
</comment>
<evidence type="ECO:0000313" key="5">
    <source>
        <dbReference type="Proteomes" id="UP000578449"/>
    </source>
</evidence>
<evidence type="ECO:0000256" key="1">
    <source>
        <dbReference type="ARBA" id="ARBA00023118"/>
    </source>
</evidence>
<dbReference type="AlphaFoldDB" id="A0A840P962"/>
<accession>A0A840P962</accession>
<feature type="domain" description="CRISPR type III-associated protein" evidence="3">
    <location>
        <begin position="12"/>
        <end position="208"/>
    </location>
</feature>
<dbReference type="InterPro" id="IPR052216">
    <property type="entry name" value="CRISPR_Csm3_endoribonuclease"/>
</dbReference>
<dbReference type="RefSeq" id="WP_185053118.1">
    <property type="nucleotide sequence ID" value="NZ_BAABIX010000036.1"/>
</dbReference>
<sequence>MTTPGEFTIALHMLSDWRIGTGTGAHGYVDRLVQRDADGTTGSPAAPIVPAKTLVGVWRDSCEVAAYALDSGDGGGVWHAWLHHLFGGQYRADDTTVVRPAALVLDGPLRFPGTLAALLRAKPRVAWAATFRKPGVAINPETGTAEPDKLRFEEMARGGATLVGSGRIKGFGTLDPGQQAAAMALLGAGARLLETIGGKRRRGAGRCRMTVTGPGLAPEWTSPALRDVPPPPVAAPYAVPEKATAPAGEGPGWERAELVITVEEPVLAAATVQGNLVEGEKHIPGWCLMPEVVRRLGGAAHALVRSGDLVVTAALPRSPRGTATLPVPRVLTHEKGRPEVVTGNRLLDGPAGGKTYKEGYVVPDGEDAYATVSPDTTVRMHNTIRDDIQRPARDIGGVYIYRALAATTVLRAEARVRAGRLAPGWEDKLAGSWRVGRSSKDDYGKVRVQVHRQAAEPGRDQAVAGLLRVWLLSDLLVRDRRLRPSTDPADVARALEQALASAGAEGVRLTPRPGAALAAHRTESWHRGWGLPRATLYGLAAGSCLTFEVDGGPIPAEALAEVRAAGVGERRAEGFGQVELDHPLLVRPVAEAPAPPHTSGPQPPELLAPDAEGHATARVFERAAWRAEIHRASERIRGRQAEREKVLHREVPSTQLNALREVIADLAEGRAESRLAWLTRTKAGRREWPPEAVDQLKHLLTSPDRIWDLLGLQEQDLVLTSDGIPVLRRELRDEAIRVLVEACLSAHTRAKAANLEREGSAR</sequence>
<dbReference type="EMBL" id="JACHGN010000013">
    <property type="protein sequence ID" value="MBB5136208.1"/>
    <property type="molecule type" value="Genomic_DNA"/>
</dbReference>
<proteinExistence type="predicted"/>
<evidence type="ECO:0000313" key="4">
    <source>
        <dbReference type="EMBL" id="MBB5136208.1"/>
    </source>
</evidence>
<dbReference type="Pfam" id="PF03787">
    <property type="entry name" value="RAMPs"/>
    <property type="match status" value="1"/>
</dbReference>
<evidence type="ECO:0000259" key="3">
    <source>
        <dbReference type="Pfam" id="PF03787"/>
    </source>
</evidence>
<dbReference type="CDD" id="cd09726">
    <property type="entry name" value="RAMP_I_III"/>
    <property type="match status" value="1"/>
</dbReference>
<keyword evidence="5" id="KW-1185">Reference proteome</keyword>
<dbReference type="Proteomes" id="UP000578449">
    <property type="component" value="Unassembled WGS sequence"/>
</dbReference>
<keyword evidence="1" id="KW-0051">Antiviral defense</keyword>
<gene>
    <name evidence="4" type="ORF">HNP84_005952</name>
</gene>
<dbReference type="PANTHER" id="PTHR35579:SF3">
    <property type="entry name" value="CRISPR SYSTEM CMS ENDORIBONUCLEASE CSM3"/>
    <property type="match status" value="1"/>
</dbReference>
<name>A0A840P962_9ACTN</name>